<feature type="transmembrane region" description="Helical" evidence="1">
    <location>
        <begin position="6"/>
        <end position="26"/>
    </location>
</feature>
<dbReference type="Proteomes" id="UP000632222">
    <property type="component" value="Unassembled WGS sequence"/>
</dbReference>
<keyword evidence="1" id="KW-0472">Membrane</keyword>
<feature type="transmembrane region" description="Helical" evidence="1">
    <location>
        <begin position="68"/>
        <end position="91"/>
    </location>
</feature>
<accession>A0ABQ2CX27</accession>
<proteinExistence type="predicted"/>
<feature type="transmembrane region" description="Helical" evidence="1">
    <location>
        <begin position="38"/>
        <end position="56"/>
    </location>
</feature>
<name>A0ABQ2CX27_9DEIO</name>
<keyword evidence="3" id="KW-1185">Reference proteome</keyword>
<gene>
    <name evidence="2" type="ORF">GCM10008938_09260</name>
</gene>
<sequence>MHPVLRFVLGFALCAGVGLGLMWLLGAINTEQCKYRTIGFLVVPLILGPLSIGLAANRRMIENGWGPFNVGMIAASVFPVLWKAVLGIAALNGLCGKGTM</sequence>
<keyword evidence="1" id="KW-0812">Transmembrane</keyword>
<evidence type="ECO:0000256" key="1">
    <source>
        <dbReference type="SAM" id="Phobius"/>
    </source>
</evidence>
<comment type="caution">
    <text evidence="2">The sequence shown here is derived from an EMBL/GenBank/DDBJ whole genome shotgun (WGS) entry which is preliminary data.</text>
</comment>
<evidence type="ECO:0000313" key="3">
    <source>
        <dbReference type="Proteomes" id="UP000632222"/>
    </source>
</evidence>
<dbReference type="EMBL" id="BMOD01000002">
    <property type="protein sequence ID" value="GGJ25395.1"/>
    <property type="molecule type" value="Genomic_DNA"/>
</dbReference>
<dbReference type="RefSeq" id="WP_189000556.1">
    <property type="nucleotide sequence ID" value="NZ_BMOD01000002.1"/>
</dbReference>
<reference evidence="3" key="1">
    <citation type="journal article" date="2019" name="Int. J. Syst. Evol. Microbiol.">
        <title>The Global Catalogue of Microorganisms (GCM) 10K type strain sequencing project: providing services to taxonomists for standard genome sequencing and annotation.</title>
        <authorList>
            <consortium name="The Broad Institute Genomics Platform"/>
            <consortium name="The Broad Institute Genome Sequencing Center for Infectious Disease"/>
            <person name="Wu L."/>
            <person name="Ma J."/>
        </authorList>
    </citation>
    <scope>NUCLEOTIDE SEQUENCE [LARGE SCALE GENOMIC DNA]</scope>
    <source>
        <strain evidence="3">JCM 14370</strain>
    </source>
</reference>
<protein>
    <submittedName>
        <fullName evidence="2">Uncharacterized protein</fullName>
    </submittedName>
</protein>
<keyword evidence="1" id="KW-1133">Transmembrane helix</keyword>
<evidence type="ECO:0000313" key="2">
    <source>
        <dbReference type="EMBL" id="GGJ25395.1"/>
    </source>
</evidence>
<organism evidence="2 3">
    <name type="scientific">Deinococcus roseus</name>
    <dbReference type="NCBI Taxonomy" id="392414"/>
    <lineage>
        <taxon>Bacteria</taxon>
        <taxon>Thermotogati</taxon>
        <taxon>Deinococcota</taxon>
        <taxon>Deinococci</taxon>
        <taxon>Deinococcales</taxon>
        <taxon>Deinococcaceae</taxon>
        <taxon>Deinococcus</taxon>
    </lineage>
</organism>